<dbReference type="Proteomes" id="UP000019753">
    <property type="component" value="Unassembled WGS sequence"/>
</dbReference>
<comment type="caution">
    <text evidence="2">The sequence shown here is derived from an EMBL/GenBank/DDBJ whole genome shotgun (WGS) entry which is preliminary data.</text>
</comment>
<dbReference type="GO" id="GO:0003677">
    <property type="term" value="F:DNA binding"/>
    <property type="evidence" value="ECO:0007669"/>
    <property type="project" value="InterPro"/>
</dbReference>
<sequence length="71" mass="8068">MSEIEIIPTPRVMLSVTEAAQCLSIGRTTMYELIHSGAIETVHIGKLRRVPADCLTEFVERCRREQRAQEP</sequence>
<protein>
    <submittedName>
        <fullName evidence="2">Excisionase</fullName>
    </submittedName>
</protein>
<reference evidence="2 3" key="1">
    <citation type="submission" date="2014-01" db="EMBL/GenBank/DDBJ databases">
        <title>Actinotalea ferrariae CF5-4.</title>
        <authorList>
            <person name="Chen F."/>
            <person name="Li Y."/>
            <person name="Wang G."/>
        </authorList>
    </citation>
    <scope>NUCLEOTIDE SEQUENCE [LARGE SCALE GENOMIC DNA]</scope>
    <source>
        <strain evidence="2 3">CF5-4</strain>
    </source>
</reference>
<keyword evidence="3" id="KW-1185">Reference proteome</keyword>
<evidence type="ECO:0000259" key="1">
    <source>
        <dbReference type="Pfam" id="PF12728"/>
    </source>
</evidence>
<proteinExistence type="predicted"/>
<gene>
    <name evidence="2" type="ORF">N866_08490</name>
</gene>
<feature type="domain" description="Helix-turn-helix" evidence="1">
    <location>
        <begin position="13"/>
        <end position="63"/>
    </location>
</feature>
<dbReference type="Pfam" id="PF12728">
    <property type="entry name" value="HTH_17"/>
    <property type="match status" value="1"/>
</dbReference>
<dbReference type="NCBIfam" id="TIGR01764">
    <property type="entry name" value="excise"/>
    <property type="match status" value="1"/>
</dbReference>
<dbReference type="InterPro" id="IPR010093">
    <property type="entry name" value="SinI_DNA-bd"/>
</dbReference>
<evidence type="ECO:0000313" key="2">
    <source>
        <dbReference type="EMBL" id="EYR62443.1"/>
    </source>
</evidence>
<dbReference type="OrthoDB" id="1093249at2"/>
<organism evidence="2 3">
    <name type="scientific">Actinotalea ferrariae CF5-4</name>
    <dbReference type="NCBI Taxonomy" id="948458"/>
    <lineage>
        <taxon>Bacteria</taxon>
        <taxon>Bacillati</taxon>
        <taxon>Actinomycetota</taxon>
        <taxon>Actinomycetes</taxon>
        <taxon>Micrococcales</taxon>
        <taxon>Cellulomonadaceae</taxon>
        <taxon>Actinotalea</taxon>
    </lineage>
</organism>
<dbReference type="EMBL" id="AXCW01000239">
    <property type="protein sequence ID" value="EYR62443.1"/>
    <property type="molecule type" value="Genomic_DNA"/>
</dbReference>
<dbReference type="RefSeq" id="WP_034227954.1">
    <property type="nucleotide sequence ID" value="NZ_AXCW01000239.1"/>
</dbReference>
<dbReference type="InterPro" id="IPR041657">
    <property type="entry name" value="HTH_17"/>
</dbReference>
<accession>A0A021VMW2</accession>
<evidence type="ECO:0000313" key="3">
    <source>
        <dbReference type="Proteomes" id="UP000019753"/>
    </source>
</evidence>
<dbReference type="AlphaFoldDB" id="A0A021VMW2"/>
<name>A0A021VMW2_9CELL</name>